<evidence type="ECO:0000313" key="2">
    <source>
        <dbReference type="EMBL" id="QCC45979.1"/>
    </source>
</evidence>
<sequence>MRRRDYLRAVGGGATGVAAAGCLQMGGNSAETLRVGTYDSFVGEGAAGRWLKAQWEADHETTVEFTTPTAGVNEFVNKKRNGVGIDADLFVGLNTGELVRIDNELGDDTRLFDGLAADVSRSSEIKEALHIDPAGRALTYDTGYISLVYDGTVVDAPETFEALTTEPYAGTLLTQTAQNSDPGRAFLLWTIHEFGPDGYLDYWTRLVDNDVRVLNGWSESYTAFTEGERPIVVSYSTDRVIYNDPDDLPHHRVGFLNDQGYINPEAVARFADTDTPEVAAEFVEFMLSPERQQGIAERNAQFPATETASLPADVAEYGYEPPEPVRLTYDELAGSVAEWTETWAQRIATNVE</sequence>
<dbReference type="Proteomes" id="UP000296216">
    <property type="component" value="Chromosome"/>
</dbReference>
<dbReference type="PROSITE" id="PS51257">
    <property type="entry name" value="PROKAR_LIPOPROTEIN"/>
    <property type="match status" value="1"/>
</dbReference>
<evidence type="ECO:0000313" key="4">
    <source>
        <dbReference type="Proteomes" id="UP000296216"/>
    </source>
</evidence>
<reference evidence="3 5" key="2">
    <citation type="submission" date="2019-07" db="EMBL/GenBank/DDBJ databases">
        <title>Genomic Encyclopedia of Archaeal and Bacterial Type Strains, Phase II (KMG-II): from individual species to whole genera.</title>
        <authorList>
            <person name="Goeker M."/>
        </authorList>
    </citation>
    <scope>NUCLEOTIDE SEQUENCE [LARGE SCALE GENOMIC DNA]</scope>
    <source>
        <strain evidence="3 5">DSM 3754</strain>
    </source>
</reference>
<evidence type="ECO:0000313" key="3">
    <source>
        <dbReference type="EMBL" id="TYO82237.1"/>
    </source>
</evidence>
<name>A0A4D6GW08_HALS9</name>
<gene>
    <name evidence="2" type="primary">thiB1</name>
    <name evidence="3" type="ORF">APQ99_00756</name>
    <name evidence="2" type="ORF">HBSAL_11690</name>
</gene>
<dbReference type="InterPro" id="IPR005948">
    <property type="entry name" value="ThiB-like"/>
</dbReference>
<accession>A0A4D6GW08</accession>
<keyword evidence="1" id="KW-0732">Signal</keyword>
<evidence type="ECO:0000256" key="1">
    <source>
        <dbReference type="ARBA" id="ARBA00022729"/>
    </source>
</evidence>
<dbReference type="EMBL" id="CP038631">
    <property type="protein sequence ID" value="QCC45979.1"/>
    <property type="molecule type" value="Genomic_DNA"/>
</dbReference>
<dbReference type="SUPFAM" id="SSF53850">
    <property type="entry name" value="Periplasmic binding protein-like II"/>
    <property type="match status" value="1"/>
</dbReference>
<dbReference type="RefSeq" id="WP_136361656.1">
    <property type="nucleotide sequence ID" value="NZ_VRYN01000001.1"/>
</dbReference>
<protein>
    <submittedName>
        <fullName evidence="2">ABC-type transport system periplasmic substrate-binding protein (Probable substrate thiamine)</fullName>
    </submittedName>
    <submittedName>
        <fullName evidence="3">Thiamine transport system substrate-binding protein</fullName>
    </submittedName>
</protein>
<reference evidence="2 4" key="1">
    <citation type="journal article" date="2019" name="Microbiol. Resour. Announc.">
        <title>The Genome Sequence of the Halobacterium salinarum Type Strain Is Closely Related to That of Laboratory Strains NRC-1 and R1.</title>
        <authorList>
            <person name="Pfeiffer F."/>
            <person name="Marchfelder A."/>
            <person name="Habermann B."/>
            <person name="Dyall-Smith M.L."/>
        </authorList>
    </citation>
    <scope>NUCLEOTIDE SEQUENCE [LARGE SCALE GENOMIC DNA]</scope>
    <source>
        <strain evidence="2">91-R6</strain>
        <strain evidence="4">ATCC 33171 / DSM 3754 / JCM 8978 / NBRC 102687 / NCIMB 764 / 91-R6</strain>
    </source>
</reference>
<reference evidence="2" key="3">
    <citation type="journal article" name="MicrobiologyOpen">
        <title>Whole-genome comparison between the type strain of Halobacterium salinarum (DSM 3754(T)) and the laboratory strains R1 and NRC-1.</title>
        <authorList>
            <person name="Pfeiffer F."/>
            <person name="Losensky G."/>
            <person name="Marchfelder A."/>
            <person name="Habermann B."/>
            <person name="Dyall-Smith M."/>
        </authorList>
    </citation>
    <scope>NUCLEOTIDE SEQUENCE</scope>
    <source>
        <strain evidence="2">91-R6</strain>
    </source>
</reference>
<dbReference type="Pfam" id="PF13343">
    <property type="entry name" value="SBP_bac_6"/>
    <property type="match status" value="1"/>
</dbReference>
<dbReference type="AlphaFoldDB" id="A0A4D6GW08"/>
<dbReference type="GO" id="GO:0015888">
    <property type="term" value="P:thiamine transport"/>
    <property type="evidence" value="ECO:0007669"/>
    <property type="project" value="InterPro"/>
</dbReference>
<dbReference type="PANTHER" id="PTHR30006:SF2">
    <property type="entry name" value="ABC TRANSPORTER SUBSTRATE-BINDING PROTEIN"/>
    <property type="match status" value="1"/>
</dbReference>
<dbReference type="PANTHER" id="PTHR30006">
    <property type="entry name" value="THIAMINE-BINDING PERIPLASMIC PROTEIN-RELATED"/>
    <property type="match status" value="1"/>
</dbReference>
<dbReference type="Gene3D" id="3.40.190.10">
    <property type="entry name" value="Periplasmic binding protein-like II"/>
    <property type="match status" value="2"/>
</dbReference>
<dbReference type="CDD" id="cd13545">
    <property type="entry name" value="PBP2_TbpA"/>
    <property type="match status" value="1"/>
</dbReference>
<dbReference type="Proteomes" id="UP000323075">
    <property type="component" value="Unassembled WGS sequence"/>
</dbReference>
<dbReference type="GeneID" id="39856168"/>
<dbReference type="EMBL" id="VRYN01000001">
    <property type="protein sequence ID" value="TYO82237.1"/>
    <property type="molecule type" value="Genomic_DNA"/>
</dbReference>
<dbReference type="GO" id="GO:0030975">
    <property type="term" value="F:thiamine binding"/>
    <property type="evidence" value="ECO:0007669"/>
    <property type="project" value="InterPro"/>
</dbReference>
<proteinExistence type="predicted"/>
<dbReference type="NCBIfam" id="TIGR01254">
    <property type="entry name" value="sfuA"/>
    <property type="match status" value="1"/>
</dbReference>
<evidence type="ECO:0000313" key="5">
    <source>
        <dbReference type="Proteomes" id="UP000323075"/>
    </source>
</evidence>
<organism evidence="2 4">
    <name type="scientific">Halobacterium salinarum (strain ATCC 33171 / DSM 3754 / JCM 8978 / NBRC 102687 / NCIMB 764 / 91-R6)</name>
    <dbReference type="NCBI Taxonomy" id="2597657"/>
    <lineage>
        <taxon>Archaea</taxon>
        <taxon>Methanobacteriati</taxon>
        <taxon>Methanobacteriota</taxon>
        <taxon>Stenosarchaea group</taxon>
        <taxon>Halobacteria</taxon>
        <taxon>Halobacteriales</taxon>
        <taxon>Halobacteriaceae</taxon>
        <taxon>Halobacterium</taxon>
    </lineage>
</organism>